<dbReference type="EMBL" id="BJXK01000001">
    <property type="protein sequence ID" value="GEM77873.1"/>
    <property type="molecule type" value="Genomic_DNA"/>
</dbReference>
<evidence type="ECO:0000256" key="8">
    <source>
        <dbReference type="ARBA" id="ARBA00047417"/>
    </source>
</evidence>
<keyword evidence="6 11" id="KW-0865">Zymogen</keyword>
<dbReference type="SUPFAM" id="SSF56235">
    <property type="entry name" value="N-terminal nucleophile aminohydrolases (Ntn hydrolases)"/>
    <property type="match status" value="1"/>
</dbReference>
<dbReference type="Pfam" id="PF01019">
    <property type="entry name" value="G_glu_transpept"/>
    <property type="match status" value="1"/>
</dbReference>
<dbReference type="Gene3D" id="1.10.246.130">
    <property type="match status" value="1"/>
</dbReference>
<keyword evidence="4 11" id="KW-0808">Transferase</keyword>
<keyword evidence="7 11" id="KW-0012">Acyltransferase</keyword>
<comment type="catalytic activity">
    <reaction evidence="2 11">
        <text>glutathione + H2O = L-cysteinylglycine + L-glutamate</text>
        <dbReference type="Rhea" id="RHEA:28807"/>
        <dbReference type="ChEBI" id="CHEBI:15377"/>
        <dbReference type="ChEBI" id="CHEBI:29985"/>
        <dbReference type="ChEBI" id="CHEBI:57925"/>
        <dbReference type="ChEBI" id="CHEBI:61694"/>
        <dbReference type="EC" id="3.4.19.13"/>
    </reaction>
</comment>
<evidence type="ECO:0000256" key="4">
    <source>
        <dbReference type="ARBA" id="ARBA00022679"/>
    </source>
</evidence>
<dbReference type="InterPro" id="IPR043138">
    <property type="entry name" value="GGT_lsub"/>
</dbReference>
<dbReference type="InterPro" id="IPR029055">
    <property type="entry name" value="Ntn_hydrolases_N"/>
</dbReference>
<dbReference type="PANTHER" id="PTHR43199">
    <property type="entry name" value="GLUTATHIONE HYDROLASE"/>
    <property type="match status" value="1"/>
</dbReference>
<organism evidence="12 13">
    <name type="scientific">Vibrio superstes NBRC 103154</name>
    <dbReference type="NCBI Taxonomy" id="1219062"/>
    <lineage>
        <taxon>Bacteria</taxon>
        <taxon>Pseudomonadati</taxon>
        <taxon>Pseudomonadota</taxon>
        <taxon>Gammaproteobacteria</taxon>
        <taxon>Vibrionales</taxon>
        <taxon>Vibrionaceae</taxon>
        <taxon>Vibrio</taxon>
    </lineage>
</organism>
<dbReference type="Gene3D" id="3.60.20.40">
    <property type="match status" value="1"/>
</dbReference>
<dbReference type="AlphaFoldDB" id="A0A511QKL7"/>
<dbReference type="InterPro" id="IPR043137">
    <property type="entry name" value="GGT_ssub_C"/>
</dbReference>
<dbReference type="GO" id="GO:0006751">
    <property type="term" value="P:glutathione catabolic process"/>
    <property type="evidence" value="ECO:0007669"/>
    <property type="project" value="UniProtKB-UniRule"/>
</dbReference>
<evidence type="ECO:0000256" key="2">
    <source>
        <dbReference type="ARBA" id="ARBA00001089"/>
    </source>
</evidence>
<comment type="catalytic activity">
    <reaction evidence="1 11">
        <text>an S-substituted glutathione + H2O = an S-substituted L-cysteinylglycine + L-glutamate</text>
        <dbReference type="Rhea" id="RHEA:59468"/>
        <dbReference type="ChEBI" id="CHEBI:15377"/>
        <dbReference type="ChEBI" id="CHEBI:29985"/>
        <dbReference type="ChEBI" id="CHEBI:90779"/>
        <dbReference type="ChEBI" id="CHEBI:143103"/>
        <dbReference type="EC" id="3.4.19.13"/>
    </reaction>
</comment>
<protein>
    <recommendedName>
        <fullName evidence="11">Glutathione hydrolase proenzyme</fullName>
        <ecNumber evidence="11">2.3.2.2</ecNumber>
        <ecNumber evidence="11">3.4.19.13</ecNumber>
    </recommendedName>
    <component>
        <recommendedName>
            <fullName evidence="11">Glutathione hydrolase large chain</fullName>
        </recommendedName>
    </component>
    <component>
        <recommendedName>
            <fullName evidence="11">Glutathione hydrolase small chain</fullName>
        </recommendedName>
    </component>
</protein>
<evidence type="ECO:0000256" key="10">
    <source>
        <dbReference type="PIRSR" id="PIRSR600101-2"/>
    </source>
</evidence>
<dbReference type="UniPathway" id="UPA00204"/>
<comment type="pathway">
    <text evidence="11">Sulfur metabolism; glutathione metabolism.</text>
</comment>
<dbReference type="NCBIfam" id="TIGR00066">
    <property type="entry name" value="g_glut_trans"/>
    <property type="match status" value="1"/>
</dbReference>
<dbReference type="PRINTS" id="PR01210">
    <property type="entry name" value="GGTRANSPTASE"/>
</dbReference>
<dbReference type="Proteomes" id="UP000321113">
    <property type="component" value="Unassembled WGS sequence"/>
</dbReference>
<keyword evidence="13" id="KW-1185">Reference proteome</keyword>
<proteinExistence type="inferred from homology"/>
<comment type="caution">
    <text evidence="12">The sequence shown here is derived from an EMBL/GenBank/DDBJ whole genome shotgun (WGS) entry which is preliminary data.</text>
</comment>
<dbReference type="EC" id="2.3.2.2" evidence="11"/>
<evidence type="ECO:0000313" key="12">
    <source>
        <dbReference type="EMBL" id="GEM77873.1"/>
    </source>
</evidence>
<evidence type="ECO:0000256" key="5">
    <source>
        <dbReference type="ARBA" id="ARBA00022801"/>
    </source>
</evidence>
<gene>
    <name evidence="12" type="ORF">VSU01S_01180</name>
</gene>
<dbReference type="InterPro" id="IPR051792">
    <property type="entry name" value="GGT_bact"/>
</dbReference>
<feature type="binding site" evidence="10">
    <location>
        <position position="494"/>
    </location>
    <ligand>
        <name>L-glutamate</name>
        <dbReference type="ChEBI" id="CHEBI:29985"/>
    </ligand>
</feature>
<evidence type="ECO:0000256" key="11">
    <source>
        <dbReference type="RuleBase" id="RU368036"/>
    </source>
</evidence>
<comment type="subunit">
    <text evidence="11">This enzyme consists of two polypeptide chains, which are synthesized in precursor form from a single polypeptide.</text>
</comment>
<evidence type="ECO:0000256" key="6">
    <source>
        <dbReference type="ARBA" id="ARBA00023145"/>
    </source>
</evidence>
<accession>A0A511QKL7</accession>
<comment type="PTM">
    <text evidence="11">Cleaved by autocatalysis into a large and a small subunit.</text>
</comment>
<evidence type="ECO:0000256" key="3">
    <source>
        <dbReference type="ARBA" id="ARBA00009381"/>
    </source>
</evidence>
<dbReference type="EC" id="3.4.19.13" evidence="11"/>
<dbReference type="GO" id="GO:0006750">
    <property type="term" value="P:glutathione biosynthetic process"/>
    <property type="evidence" value="ECO:0007669"/>
    <property type="project" value="UniProtKB-KW"/>
</dbReference>
<evidence type="ECO:0000256" key="7">
    <source>
        <dbReference type="ARBA" id="ARBA00023315"/>
    </source>
</evidence>
<comment type="similarity">
    <text evidence="3 11">Belongs to the gamma-glutamyltransferase family.</text>
</comment>
<evidence type="ECO:0000313" key="13">
    <source>
        <dbReference type="Proteomes" id="UP000321113"/>
    </source>
</evidence>
<name>A0A511QKL7_9VIBR</name>
<evidence type="ECO:0000256" key="9">
    <source>
        <dbReference type="PIRSR" id="PIRSR600101-1"/>
    </source>
</evidence>
<comment type="catalytic activity">
    <reaction evidence="8 11">
        <text>an N-terminal (5-L-glutamyl)-[peptide] + an alpha-amino acid = 5-L-glutamyl amino acid + an N-terminal L-alpha-aminoacyl-[peptide]</text>
        <dbReference type="Rhea" id="RHEA:23904"/>
        <dbReference type="Rhea" id="RHEA-COMP:9780"/>
        <dbReference type="Rhea" id="RHEA-COMP:9795"/>
        <dbReference type="ChEBI" id="CHEBI:77644"/>
        <dbReference type="ChEBI" id="CHEBI:78597"/>
        <dbReference type="ChEBI" id="CHEBI:78599"/>
        <dbReference type="ChEBI" id="CHEBI:78608"/>
        <dbReference type="EC" id="2.3.2.2"/>
    </reaction>
</comment>
<feature type="active site" description="Nucleophile" evidence="9">
    <location>
        <position position="407"/>
    </location>
</feature>
<reference evidence="12 13" key="1">
    <citation type="submission" date="2019-07" db="EMBL/GenBank/DDBJ databases">
        <title>Whole genome shotgun sequence of Vibrio superstes NBRC 103154.</title>
        <authorList>
            <person name="Hosoyama A."/>
            <person name="Uohara A."/>
            <person name="Ohji S."/>
            <person name="Ichikawa N."/>
        </authorList>
    </citation>
    <scope>NUCLEOTIDE SEQUENCE [LARGE SCALE GENOMIC DNA]</scope>
    <source>
        <strain evidence="12 13">NBRC 103154</strain>
    </source>
</reference>
<keyword evidence="11" id="KW-0317">Glutathione biosynthesis</keyword>
<evidence type="ECO:0000256" key="1">
    <source>
        <dbReference type="ARBA" id="ARBA00001049"/>
    </source>
</evidence>
<feature type="binding site" evidence="10">
    <location>
        <position position="119"/>
    </location>
    <ligand>
        <name>L-glutamate</name>
        <dbReference type="ChEBI" id="CHEBI:29985"/>
    </ligand>
</feature>
<keyword evidence="5 11" id="KW-0378">Hydrolase</keyword>
<dbReference type="PANTHER" id="PTHR43199:SF1">
    <property type="entry name" value="GLUTATHIONE HYDROLASE PROENZYME"/>
    <property type="match status" value="1"/>
</dbReference>
<dbReference type="InterPro" id="IPR000101">
    <property type="entry name" value="GGT_peptidase"/>
</dbReference>
<dbReference type="GO" id="GO:0036374">
    <property type="term" value="F:glutathione hydrolase activity"/>
    <property type="evidence" value="ECO:0007669"/>
    <property type="project" value="UniProtKB-UniRule"/>
</dbReference>
<sequence length="597" mass="65172">MLNQRLLLLLANKYSYRGHMQRSVLVLLSTFSSALFASPYPLPTTSDATGDQFMVSATNQYVTSTGYSILKQGGNAIDAMVAMQMVMSVVEPDMTGIGGGTFALYYEKASNSFIAYDGRDAAPSSATPDMFLDENGKAISRNEILGPRSVAIPGTLKLLYTTHQKHGKLEWAELLKPAIDYAENGYSMNSYTYDIVVREESRLEDDPELHSLYWEDGEIKPTGTKMTNPELAETLKQIAKHGDSYLYQGPLAEHIVQTVNARLGDNSHPLSVKDFNNYQVIERDIVQSTYRGHDIISFGYPASGGVLVAQSLEMLESHKINEMHYTDAEPWRLMTEAMRLAKEDRIAYAGDPSFVDTPVNELLDKDYLQARGELIPKQGIMSKEDVKPGKVSAKNQASLDGFESQDTGHISIVDAQGNAIAMTSTVGTGMGSGVMVDGVLLNAQMANFSSTPKVNGQALKNAIMPGKRPRSAITPLMVMAPSGDLKLVVGSPGSSQIPGYVLKTVVGVIDWDMSAQSAIDLPNIQYGTKIDRTKPYNPTGLLVEKRTFAEILVPEFTEMGYEVHVIPVVSGLNAIEFKDGKLYGATDRRRASTSLGD</sequence>
<dbReference type="GO" id="GO:0103068">
    <property type="term" value="F:leukotriene C4 gamma-glutamyl transferase activity"/>
    <property type="evidence" value="ECO:0007669"/>
    <property type="project" value="UniProtKB-EC"/>
</dbReference>